<dbReference type="GO" id="GO:0008685">
    <property type="term" value="F:2-C-methyl-D-erythritol 2,4-cyclodiphosphate synthase activity"/>
    <property type="evidence" value="ECO:0007669"/>
    <property type="project" value="UniProtKB-EC"/>
</dbReference>
<comment type="catalytic activity">
    <reaction evidence="1">
        <text>4-CDP-2-C-methyl-D-erythritol 2-phosphate = 2-C-methyl-D-erythritol 2,4-cyclic diphosphate + CMP</text>
        <dbReference type="Rhea" id="RHEA:23864"/>
        <dbReference type="ChEBI" id="CHEBI:57919"/>
        <dbReference type="ChEBI" id="CHEBI:58483"/>
        <dbReference type="ChEBI" id="CHEBI:60377"/>
        <dbReference type="EC" id="4.6.1.12"/>
    </reaction>
</comment>
<name>X0UD11_9ZZZZ</name>
<dbReference type="InterPro" id="IPR036571">
    <property type="entry name" value="MECDP_synthase_sf"/>
</dbReference>
<gene>
    <name evidence="9" type="ORF">S01H1_36305</name>
</gene>
<dbReference type="PROSITE" id="PS01350">
    <property type="entry name" value="ISPF"/>
    <property type="match status" value="1"/>
</dbReference>
<evidence type="ECO:0000256" key="2">
    <source>
        <dbReference type="ARBA" id="ARBA00001968"/>
    </source>
</evidence>
<protein>
    <recommendedName>
        <fullName evidence="4">2-C-methyl-D-erythritol 2,4-cyclodiphosphate synthase</fullName>
        <ecNumber evidence="4">4.6.1.12</ecNumber>
    </recommendedName>
</protein>
<evidence type="ECO:0000313" key="9">
    <source>
        <dbReference type="EMBL" id="GAG03450.1"/>
    </source>
</evidence>
<keyword evidence="5" id="KW-0479">Metal-binding</keyword>
<evidence type="ECO:0000256" key="6">
    <source>
        <dbReference type="ARBA" id="ARBA00023229"/>
    </source>
</evidence>
<dbReference type="AlphaFoldDB" id="X0UD11"/>
<feature type="domain" description="2-C-methyl-D-erythritol 2,4-cyclodiphosphate synthase" evidence="8">
    <location>
        <begin position="5"/>
        <end position="104"/>
    </location>
</feature>
<dbReference type="Pfam" id="PF02542">
    <property type="entry name" value="YgbB"/>
    <property type="match status" value="1"/>
</dbReference>
<comment type="cofactor">
    <cofactor evidence="2">
        <name>a divalent metal cation</name>
        <dbReference type="ChEBI" id="CHEBI:60240"/>
    </cofactor>
</comment>
<reference evidence="9" key="1">
    <citation type="journal article" date="2014" name="Front. Microbiol.">
        <title>High frequency of phylogenetically diverse reductive dehalogenase-homologous genes in deep subseafloor sedimentary metagenomes.</title>
        <authorList>
            <person name="Kawai M."/>
            <person name="Futagami T."/>
            <person name="Toyoda A."/>
            <person name="Takaki Y."/>
            <person name="Nishi S."/>
            <person name="Hori S."/>
            <person name="Arai W."/>
            <person name="Tsubouchi T."/>
            <person name="Morono Y."/>
            <person name="Uchiyama I."/>
            <person name="Ito T."/>
            <person name="Fujiyama A."/>
            <person name="Inagaki F."/>
            <person name="Takami H."/>
        </authorList>
    </citation>
    <scope>NUCLEOTIDE SEQUENCE</scope>
    <source>
        <strain evidence="9">Expedition CK06-06</strain>
    </source>
</reference>
<evidence type="ECO:0000256" key="4">
    <source>
        <dbReference type="ARBA" id="ARBA00012579"/>
    </source>
</evidence>
<dbReference type="EC" id="4.6.1.12" evidence="4"/>
<evidence type="ECO:0000259" key="8">
    <source>
        <dbReference type="Pfam" id="PF02542"/>
    </source>
</evidence>
<keyword evidence="7" id="KW-0456">Lyase</keyword>
<dbReference type="CDD" id="cd00554">
    <property type="entry name" value="MECDP_synthase"/>
    <property type="match status" value="1"/>
</dbReference>
<dbReference type="EMBL" id="BARS01022740">
    <property type="protein sequence ID" value="GAG03450.1"/>
    <property type="molecule type" value="Genomic_DNA"/>
</dbReference>
<dbReference type="NCBIfam" id="TIGR00151">
    <property type="entry name" value="ispF"/>
    <property type="match status" value="1"/>
</dbReference>
<organism evidence="9">
    <name type="scientific">marine sediment metagenome</name>
    <dbReference type="NCBI Taxonomy" id="412755"/>
    <lineage>
        <taxon>unclassified sequences</taxon>
        <taxon>metagenomes</taxon>
        <taxon>ecological metagenomes</taxon>
    </lineage>
</organism>
<dbReference type="Gene3D" id="3.30.1330.50">
    <property type="entry name" value="2-C-methyl-D-erythritol 2,4-cyclodiphosphate synthase"/>
    <property type="match status" value="1"/>
</dbReference>
<evidence type="ECO:0000256" key="1">
    <source>
        <dbReference type="ARBA" id="ARBA00000200"/>
    </source>
</evidence>
<proteinExistence type="predicted"/>
<dbReference type="GO" id="GO:0019288">
    <property type="term" value="P:isopentenyl diphosphate biosynthetic process, methylerythritol 4-phosphate pathway"/>
    <property type="evidence" value="ECO:0007669"/>
    <property type="project" value="UniProtKB-UniPathway"/>
</dbReference>
<dbReference type="GO" id="GO:0016114">
    <property type="term" value="P:terpenoid biosynthetic process"/>
    <property type="evidence" value="ECO:0007669"/>
    <property type="project" value="InterPro"/>
</dbReference>
<keyword evidence="6" id="KW-0414">Isoprene biosynthesis</keyword>
<comment type="pathway">
    <text evidence="3">Isoprenoid biosynthesis; isopentenyl diphosphate biosynthesis via DXP pathway; isopentenyl diphosphate from 1-deoxy-D-xylulose 5-phosphate: step 4/6.</text>
</comment>
<dbReference type="SUPFAM" id="SSF69765">
    <property type="entry name" value="IpsF-like"/>
    <property type="match status" value="1"/>
</dbReference>
<comment type="caution">
    <text evidence="9">The sequence shown here is derived from an EMBL/GenBank/DDBJ whole genome shotgun (WGS) entry which is preliminary data.</text>
</comment>
<evidence type="ECO:0000256" key="3">
    <source>
        <dbReference type="ARBA" id="ARBA00004709"/>
    </source>
</evidence>
<feature type="non-terminal residue" evidence="9">
    <location>
        <position position="104"/>
    </location>
</feature>
<dbReference type="InterPro" id="IPR020555">
    <property type="entry name" value="MECDP_synthase_CS"/>
</dbReference>
<dbReference type="PANTHER" id="PTHR43181:SF1">
    <property type="entry name" value="2-C-METHYL-D-ERYTHRITOL 2,4-CYCLODIPHOSPHATE SYNTHASE, CHLOROPLASTIC"/>
    <property type="match status" value="1"/>
</dbReference>
<dbReference type="GO" id="GO:0046872">
    <property type="term" value="F:metal ion binding"/>
    <property type="evidence" value="ECO:0007669"/>
    <property type="project" value="UniProtKB-KW"/>
</dbReference>
<dbReference type="PANTHER" id="PTHR43181">
    <property type="entry name" value="2-C-METHYL-D-ERYTHRITOL 2,4-CYCLODIPHOSPHATE SYNTHASE, CHLOROPLASTIC"/>
    <property type="match status" value="1"/>
</dbReference>
<dbReference type="UniPathway" id="UPA00056">
    <property type="reaction ID" value="UER00095"/>
</dbReference>
<evidence type="ECO:0000256" key="5">
    <source>
        <dbReference type="ARBA" id="ARBA00022723"/>
    </source>
</evidence>
<accession>X0UD11</accession>
<dbReference type="InterPro" id="IPR003526">
    <property type="entry name" value="MECDP_synthase"/>
</dbReference>
<evidence type="ECO:0000256" key="7">
    <source>
        <dbReference type="ARBA" id="ARBA00023239"/>
    </source>
</evidence>
<sequence>MEKELRVGIGCDSHPLVSGRRLVLGGVDIPYDKGLSGWSDADVATHAIIDALCGAADLGDIGTLFPSQEPAYKDISSLVLLSKTGALLKTKGLRVANIDVTIMA</sequence>